<feature type="non-terminal residue" evidence="1">
    <location>
        <position position="1"/>
    </location>
</feature>
<sequence>RGSHYHYKKSLLQLCICNKNEIDGFWIQLTWDNMRISLMNY</sequence>
<accession>A0A816Q982</accession>
<reference evidence="1" key="1">
    <citation type="submission" date="2021-01" db="EMBL/GenBank/DDBJ databases">
        <authorList>
            <consortium name="Genoscope - CEA"/>
            <person name="William W."/>
        </authorList>
    </citation>
    <scope>NUCLEOTIDE SEQUENCE</scope>
</reference>
<dbReference type="AlphaFoldDB" id="A0A816Q982"/>
<dbReference type="Proteomes" id="UP001295469">
    <property type="component" value="Chromosome C06"/>
</dbReference>
<name>A0A816Q982_BRANA</name>
<dbReference type="EMBL" id="HG994370">
    <property type="protein sequence ID" value="CAF2058855.1"/>
    <property type="molecule type" value="Genomic_DNA"/>
</dbReference>
<evidence type="ECO:0000313" key="1">
    <source>
        <dbReference type="EMBL" id="CAF2058855.1"/>
    </source>
</evidence>
<organism evidence="1">
    <name type="scientific">Brassica napus</name>
    <name type="common">Rape</name>
    <dbReference type="NCBI Taxonomy" id="3708"/>
    <lineage>
        <taxon>Eukaryota</taxon>
        <taxon>Viridiplantae</taxon>
        <taxon>Streptophyta</taxon>
        <taxon>Embryophyta</taxon>
        <taxon>Tracheophyta</taxon>
        <taxon>Spermatophyta</taxon>
        <taxon>Magnoliopsida</taxon>
        <taxon>eudicotyledons</taxon>
        <taxon>Gunneridae</taxon>
        <taxon>Pentapetalae</taxon>
        <taxon>rosids</taxon>
        <taxon>malvids</taxon>
        <taxon>Brassicales</taxon>
        <taxon>Brassicaceae</taxon>
        <taxon>Brassiceae</taxon>
        <taxon>Brassica</taxon>
    </lineage>
</organism>
<proteinExistence type="predicted"/>
<protein>
    <submittedName>
        <fullName evidence="1">(rape) hypothetical protein</fullName>
    </submittedName>
</protein>
<gene>
    <name evidence="1" type="ORF">DARMORV10_C06P23000.1</name>
</gene>